<comment type="caution">
    <text evidence="1">The sequence shown here is derived from an EMBL/GenBank/DDBJ whole genome shotgun (WGS) entry which is preliminary data.</text>
</comment>
<dbReference type="VEuPathDB" id="FungiDB:P170DRAFT_507203"/>
<dbReference type="Proteomes" id="UP000234275">
    <property type="component" value="Unassembled WGS sequence"/>
</dbReference>
<dbReference type="OrthoDB" id="5282002at2759"/>
<sequence length="115" mass="12525">MTVNIDQLNTKMTEWLSAFKSHPQLQPPSPQPTLFFMYEFARNTHSMLEKIDADKYRASDPGALAQMKEVTGRNMFAKVLLNDTTGKLGAMTGGGTVDFGEEVKGKADAVNAVGA</sequence>
<evidence type="ECO:0000313" key="2">
    <source>
        <dbReference type="Proteomes" id="UP000234275"/>
    </source>
</evidence>
<name>A0A2I2GHP8_9EURO</name>
<proteinExistence type="predicted"/>
<organism evidence="1 2">
    <name type="scientific">Aspergillus steynii IBT 23096</name>
    <dbReference type="NCBI Taxonomy" id="1392250"/>
    <lineage>
        <taxon>Eukaryota</taxon>
        <taxon>Fungi</taxon>
        <taxon>Dikarya</taxon>
        <taxon>Ascomycota</taxon>
        <taxon>Pezizomycotina</taxon>
        <taxon>Eurotiomycetes</taxon>
        <taxon>Eurotiomycetidae</taxon>
        <taxon>Eurotiales</taxon>
        <taxon>Aspergillaceae</taxon>
        <taxon>Aspergillus</taxon>
        <taxon>Aspergillus subgen. Circumdati</taxon>
    </lineage>
</organism>
<dbReference type="GeneID" id="36562164"/>
<gene>
    <name evidence="1" type="ORF">P170DRAFT_507203</name>
</gene>
<reference evidence="1 2" key="1">
    <citation type="submission" date="2016-12" db="EMBL/GenBank/DDBJ databases">
        <title>The genomes of Aspergillus section Nigri reveals drivers in fungal speciation.</title>
        <authorList>
            <consortium name="DOE Joint Genome Institute"/>
            <person name="Vesth T.C."/>
            <person name="Nybo J."/>
            <person name="Theobald S."/>
            <person name="Brandl J."/>
            <person name="Frisvad J.C."/>
            <person name="Nielsen K.F."/>
            <person name="Lyhne E.K."/>
            <person name="Kogle M.E."/>
            <person name="Kuo A."/>
            <person name="Riley R."/>
            <person name="Clum A."/>
            <person name="Nolan M."/>
            <person name="Lipzen A."/>
            <person name="Salamov A."/>
            <person name="Henrissat B."/>
            <person name="Wiebenga A."/>
            <person name="De Vries R.P."/>
            <person name="Grigoriev I.V."/>
            <person name="Mortensen U.H."/>
            <person name="Andersen M.R."/>
            <person name="Baker S.E."/>
        </authorList>
    </citation>
    <scope>NUCLEOTIDE SEQUENCE [LARGE SCALE GENOMIC DNA]</scope>
    <source>
        <strain evidence="1 2">IBT 23096</strain>
    </source>
</reference>
<evidence type="ECO:0000313" key="1">
    <source>
        <dbReference type="EMBL" id="PLB52405.1"/>
    </source>
</evidence>
<dbReference type="AlphaFoldDB" id="A0A2I2GHP8"/>
<dbReference type="RefSeq" id="XP_024707707.1">
    <property type="nucleotide sequence ID" value="XM_024854458.1"/>
</dbReference>
<dbReference type="EMBL" id="MSFO01000002">
    <property type="protein sequence ID" value="PLB52405.1"/>
    <property type="molecule type" value="Genomic_DNA"/>
</dbReference>
<keyword evidence="2" id="KW-1185">Reference proteome</keyword>
<protein>
    <submittedName>
        <fullName evidence="1">Uncharacterized protein</fullName>
    </submittedName>
</protein>
<accession>A0A2I2GHP8</accession>